<keyword evidence="8" id="KW-1185">Reference proteome</keyword>
<evidence type="ECO:0000256" key="6">
    <source>
        <dbReference type="SAM" id="Phobius"/>
    </source>
</evidence>
<reference evidence="7 8" key="1">
    <citation type="journal article" date="2021" name="Elife">
        <title>Chloroplast acquisition without the gene transfer in kleptoplastic sea slugs, Plakobranchus ocellatus.</title>
        <authorList>
            <person name="Maeda T."/>
            <person name="Takahashi S."/>
            <person name="Yoshida T."/>
            <person name="Shimamura S."/>
            <person name="Takaki Y."/>
            <person name="Nagai Y."/>
            <person name="Toyoda A."/>
            <person name="Suzuki Y."/>
            <person name="Arimoto A."/>
            <person name="Ishii H."/>
            <person name="Satoh N."/>
            <person name="Nishiyama T."/>
            <person name="Hasebe M."/>
            <person name="Maruyama T."/>
            <person name="Minagawa J."/>
            <person name="Obokata J."/>
            <person name="Shigenobu S."/>
        </authorList>
    </citation>
    <scope>NUCLEOTIDE SEQUENCE [LARGE SCALE GENOMIC DNA]</scope>
</reference>
<name>A0AAV4H2T5_9GAST</name>
<evidence type="ECO:0000256" key="2">
    <source>
        <dbReference type="ARBA" id="ARBA00022692"/>
    </source>
</evidence>
<dbReference type="Pfam" id="PF26158">
    <property type="entry name" value="Claudin_TMEM179-179B"/>
    <property type="match status" value="1"/>
</dbReference>
<dbReference type="InterPro" id="IPR059010">
    <property type="entry name" value="TMEM179-179B"/>
</dbReference>
<gene>
    <name evidence="7" type="ORF">ElyMa_006202300</name>
</gene>
<protein>
    <recommendedName>
        <fullName evidence="9">MARVEL domain-containing protein</fullName>
    </recommendedName>
</protein>
<evidence type="ECO:0000313" key="7">
    <source>
        <dbReference type="EMBL" id="GFR92498.1"/>
    </source>
</evidence>
<evidence type="ECO:0008006" key="9">
    <source>
        <dbReference type="Google" id="ProtNLM"/>
    </source>
</evidence>
<comment type="caution">
    <text evidence="7">The sequence shown here is derived from an EMBL/GenBank/DDBJ whole genome shotgun (WGS) entry which is preliminary data.</text>
</comment>
<sequence>MASKMAVGLGKILSFQDYQHVGYFRPTSYSPSSNGIYDMNELPYISQSRSLLVVVCAIMFFTAGCVYMPLGNIQADYNGKCFLDANLHFELTKRQSNVTKYGYVQKLRLQAVRTEWGPVFKCDMTTYTPVMVGILSMIIGWSTFTVWPTMMEMGKGGGLMLVYSFMFTLCLGCTIASSIMLFAGYSNTCKSLDPSKISCKQLNAKAVRLKADGEYIIVTDIHRAIVIAEFASAALIGLSCLQIFVSLGTFGIIWYHFNFLALQLYSDDQSVDGDRSSTWAFP</sequence>
<dbReference type="AlphaFoldDB" id="A0AAV4H2T5"/>
<evidence type="ECO:0000256" key="3">
    <source>
        <dbReference type="ARBA" id="ARBA00022989"/>
    </source>
</evidence>
<keyword evidence="4 6" id="KW-0472">Membrane</keyword>
<feature type="transmembrane region" description="Helical" evidence="6">
    <location>
        <begin position="51"/>
        <end position="70"/>
    </location>
</feature>
<comment type="similarity">
    <text evidence="5">Belongs to the TMEM179 family.</text>
</comment>
<feature type="transmembrane region" description="Helical" evidence="6">
    <location>
        <begin position="126"/>
        <end position="147"/>
    </location>
</feature>
<comment type="subcellular location">
    <subcellularLocation>
        <location evidence="1">Membrane</location>
        <topology evidence="1">Multi-pass membrane protein</topology>
    </subcellularLocation>
</comment>
<evidence type="ECO:0000313" key="8">
    <source>
        <dbReference type="Proteomes" id="UP000762676"/>
    </source>
</evidence>
<feature type="transmembrane region" description="Helical" evidence="6">
    <location>
        <begin position="230"/>
        <end position="255"/>
    </location>
</feature>
<evidence type="ECO:0000256" key="4">
    <source>
        <dbReference type="ARBA" id="ARBA00023136"/>
    </source>
</evidence>
<dbReference type="Proteomes" id="UP000762676">
    <property type="component" value="Unassembled WGS sequence"/>
</dbReference>
<organism evidence="7 8">
    <name type="scientific">Elysia marginata</name>
    <dbReference type="NCBI Taxonomy" id="1093978"/>
    <lineage>
        <taxon>Eukaryota</taxon>
        <taxon>Metazoa</taxon>
        <taxon>Spiralia</taxon>
        <taxon>Lophotrochozoa</taxon>
        <taxon>Mollusca</taxon>
        <taxon>Gastropoda</taxon>
        <taxon>Heterobranchia</taxon>
        <taxon>Euthyneura</taxon>
        <taxon>Panpulmonata</taxon>
        <taxon>Sacoglossa</taxon>
        <taxon>Placobranchoidea</taxon>
        <taxon>Plakobranchidae</taxon>
        <taxon>Elysia</taxon>
    </lineage>
</organism>
<evidence type="ECO:0000256" key="1">
    <source>
        <dbReference type="ARBA" id="ARBA00004141"/>
    </source>
</evidence>
<evidence type="ECO:0000256" key="5">
    <source>
        <dbReference type="ARBA" id="ARBA00093776"/>
    </source>
</evidence>
<keyword evidence="3 6" id="KW-1133">Transmembrane helix</keyword>
<dbReference type="EMBL" id="BMAT01012441">
    <property type="protein sequence ID" value="GFR92498.1"/>
    <property type="molecule type" value="Genomic_DNA"/>
</dbReference>
<accession>A0AAV4H2T5</accession>
<keyword evidence="2 6" id="KW-0812">Transmembrane</keyword>
<feature type="transmembrane region" description="Helical" evidence="6">
    <location>
        <begin position="159"/>
        <end position="185"/>
    </location>
</feature>
<proteinExistence type="inferred from homology"/>